<keyword evidence="10 11" id="KW-0472">Membrane</keyword>
<dbReference type="RefSeq" id="WP_315625748.1">
    <property type="nucleotide sequence ID" value="NZ_JAUHMF010000002.1"/>
</dbReference>
<keyword evidence="11" id="KW-0963">Cytoplasm</keyword>
<dbReference type="InterPro" id="IPR011116">
    <property type="entry name" value="SecA_Wing/Scaffold"/>
</dbReference>
<dbReference type="Proteomes" id="UP001254165">
    <property type="component" value="Unassembled WGS sequence"/>
</dbReference>
<dbReference type="SUPFAM" id="SSF81767">
    <property type="entry name" value="Pre-protein crosslinking domain of SecA"/>
    <property type="match status" value="1"/>
</dbReference>
<dbReference type="CDD" id="cd18803">
    <property type="entry name" value="SF2_C_secA"/>
    <property type="match status" value="1"/>
</dbReference>
<keyword evidence="5 11" id="KW-0547">Nucleotide-binding</keyword>
<evidence type="ECO:0000256" key="1">
    <source>
        <dbReference type="ARBA" id="ARBA00004170"/>
    </source>
</evidence>
<evidence type="ECO:0000313" key="17">
    <source>
        <dbReference type="Proteomes" id="UP001254165"/>
    </source>
</evidence>
<dbReference type="SMART" id="SM00958">
    <property type="entry name" value="SecA_PP_bind"/>
    <property type="match status" value="1"/>
</dbReference>
<reference evidence="16 17" key="1">
    <citation type="submission" date="2023-07" db="EMBL/GenBank/DDBJ databases">
        <title>Novel species of Thermanaerothrix with wide hydrolytic capabilities.</title>
        <authorList>
            <person name="Zayulina K.S."/>
            <person name="Podosokorskaya O.A."/>
            <person name="Elcheninov A.G."/>
        </authorList>
    </citation>
    <scope>NUCLEOTIDE SEQUENCE [LARGE SCALE GENOMIC DNA]</scope>
    <source>
        <strain evidence="16 17">4228-RoL</strain>
    </source>
</reference>
<organism evidence="16 17">
    <name type="scientific">Thermanaerothrix solaris</name>
    <dbReference type="NCBI Taxonomy" id="3058434"/>
    <lineage>
        <taxon>Bacteria</taxon>
        <taxon>Bacillati</taxon>
        <taxon>Chloroflexota</taxon>
        <taxon>Anaerolineae</taxon>
        <taxon>Anaerolineales</taxon>
        <taxon>Anaerolineaceae</taxon>
        <taxon>Thermanaerothrix</taxon>
    </lineage>
</organism>
<evidence type="ECO:0000256" key="10">
    <source>
        <dbReference type="ARBA" id="ARBA00023136"/>
    </source>
</evidence>
<dbReference type="InterPro" id="IPR014018">
    <property type="entry name" value="SecA_motor_DEAD"/>
</dbReference>
<evidence type="ECO:0000256" key="7">
    <source>
        <dbReference type="ARBA" id="ARBA00022927"/>
    </source>
</evidence>
<dbReference type="InterPro" id="IPR036670">
    <property type="entry name" value="SecA_X-link_sf"/>
</dbReference>
<evidence type="ECO:0000256" key="6">
    <source>
        <dbReference type="ARBA" id="ARBA00022840"/>
    </source>
</evidence>
<dbReference type="InterPro" id="IPR000185">
    <property type="entry name" value="SecA"/>
</dbReference>
<keyword evidence="12" id="KW-0175">Coiled coil</keyword>
<dbReference type="CDD" id="cd17928">
    <property type="entry name" value="DEXDc_SecA"/>
    <property type="match status" value="1"/>
</dbReference>
<comment type="function">
    <text evidence="11">Part of the Sec protein translocase complex. Interacts with the SecYEG preprotein conducting channel. Has a central role in coupling the hydrolysis of ATP to the transfer of proteins into and across the cell membrane, serving as an ATP-driven molecular motor driving the stepwise translocation of polypeptide chains across the membrane.</text>
</comment>
<dbReference type="PRINTS" id="PR00906">
    <property type="entry name" value="SECA"/>
</dbReference>
<accession>A0ABU3NQE6</accession>
<dbReference type="SUPFAM" id="SSF52540">
    <property type="entry name" value="P-loop containing nucleoside triphosphate hydrolases"/>
    <property type="match status" value="2"/>
</dbReference>
<feature type="binding site" evidence="11">
    <location>
        <position position="102"/>
    </location>
    <ligand>
        <name>ATP</name>
        <dbReference type="ChEBI" id="CHEBI:30616"/>
    </ligand>
</feature>
<evidence type="ECO:0000256" key="13">
    <source>
        <dbReference type="SAM" id="MobiDB-lite"/>
    </source>
</evidence>
<protein>
    <recommendedName>
        <fullName evidence="11">Protein translocase subunit SecA</fullName>
        <ecNumber evidence="11">7.4.2.8</ecNumber>
    </recommendedName>
</protein>
<dbReference type="InterPro" id="IPR011130">
    <property type="entry name" value="SecA_preprotein_X-link_dom"/>
</dbReference>
<dbReference type="PROSITE" id="PS51196">
    <property type="entry name" value="SECA_MOTOR_DEAD"/>
    <property type="match status" value="1"/>
</dbReference>
<evidence type="ECO:0000256" key="2">
    <source>
        <dbReference type="ARBA" id="ARBA00007650"/>
    </source>
</evidence>
<feature type="region of interest" description="Disordered" evidence="13">
    <location>
        <begin position="1341"/>
        <end position="1367"/>
    </location>
</feature>
<evidence type="ECO:0000256" key="8">
    <source>
        <dbReference type="ARBA" id="ARBA00022967"/>
    </source>
</evidence>
<dbReference type="EMBL" id="JAUHMF010000002">
    <property type="protein sequence ID" value="MDT8899066.1"/>
    <property type="molecule type" value="Genomic_DNA"/>
</dbReference>
<feature type="domain" description="SecA family profile" evidence="15">
    <location>
        <begin position="3"/>
        <end position="805"/>
    </location>
</feature>
<keyword evidence="4 11" id="KW-1003">Cell membrane</keyword>
<evidence type="ECO:0000259" key="15">
    <source>
        <dbReference type="PROSITE" id="PS51196"/>
    </source>
</evidence>
<keyword evidence="6 11" id="KW-0067">ATP-binding</keyword>
<dbReference type="SUPFAM" id="SSF81886">
    <property type="entry name" value="Helical scaffold and wing domains of SecA"/>
    <property type="match status" value="2"/>
</dbReference>
<dbReference type="EC" id="7.4.2.8" evidence="11"/>
<dbReference type="HAMAP" id="MF_01382">
    <property type="entry name" value="SecA"/>
    <property type="match status" value="1"/>
</dbReference>
<evidence type="ECO:0000256" key="4">
    <source>
        <dbReference type="ARBA" id="ARBA00022475"/>
    </source>
</evidence>
<name>A0ABU3NQE6_9CHLR</name>
<dbReference type="InterPro" id="IPR044722">
    <property type="entry name" value="SecA_SF2_C"/>
</dbReference>
<dbReference type="InterPro" id="IPR020937">
    <property type="entry name" value="SecA_CS"/>
</dbReference>
<evidence type="ECO:0000256" key="11">
    <source>
        <dbReference type="HAMAP-Rule" id="MF_01382"/>
    </source>
</evidence>
<sequence>MFKNLIRVLSGDPTRRELNRLTRLVERINELEKTFESYSDDALRDQTEVFRRRLREATSGIEDAQERFQAEQVALNEILPEAFAVVREASKRTLGLRHYDVQLMGGIVLHEGKIAEMRTGEGKTLVATLPLYLNALTGRGVHLVTVNDYLARRDARWMAPIYDLLGLKVGVLQMAARTENGKKAFLVDLEKSSPFEDQHQLRLVDRAEAYRADIVYGTNSEFGFDYLRDNLAMRLEDRVQRGHYYAIVDEVDNILIDEARTPLIISGPAAEETEWYVRMAQVVRQLREEDYEINERDRTVTLTEVGKAHVEALLDMALGDPDRPEDITPEQARILGYLEQALKAQFLFKRNKDYIVQGGKVIIVDEFTGRLMPGRRWSEGLHQAVEAKEGVRVEPENVTYATITIQNYFRMYQKLAGMSGTAVTEAEEFSKIYKLEVVPIPTNLEYLAMQPDSPLVEITAKDEDGYKFTYYARRDDPLKHPVYWKRKDYPDVVYRTEEAKLRAITLEILRYHVLGRPLLVGTTSVEHSERLSQRLQPELLRRLMQVLLVRQAWLEKHNRQESETAIPELQFLNKPLPELNVGELRQFARSVGITSLNPEDAGNLERLISWLGVREEDRPRLIRVLQGGIPHQVLNARKHDEESQIIARAGAYGAVTIATNMAGRGVDIKLGGELREEVIRDVVRVLRRNGFANAYEMSNEERRQALQGLREEQYGIYAEAVHAFLKYMDEMEKVRALGGLHVIGSERHEARRIDNQLRGRAARQGDPGSSRFYLSLEDDLMRLFGGEQVEAMLRRFNFDESLPIEHGLVSRIVEQSQTRVEGMNFDVRKHLLEYDDVLNLQRKRIYAQRDRVFTKEDLSEDVTEMLRSEIQARVPAALRDAEGPWRLLAYLEEIQPPIDANGLYHPSYTLRLVLNQLRQRLPEGAVSREHLITALLEIAQQALEAEHEHLYHIVENLLERAEETFEAQLNERLEALSTFFEGLEDRLAESETPPRPQSLLEELQSLVRTPIRLTPEQQRRLVGDEDGREDLESVLREQIETHLQSTALNRLLGALQQRVENWTLRPVDVLGLTWNDVRRQVLDALETAFDLRLNQLIGEEGQIRRDLNTALEKANGNLLIDERGLMGLLLLMMQGTRLAFDRRTHRRGQMRYLRLTYIYYAARLLADQSSQALTADILDHLETAQEVLRHIYGRFEFNRLAQTQTTVGQLHPKILERLSAEYGEDYVEVLRSRLLEELGDADRENIIEILGWRLQNEIYRDLLLGVISQMWVDYLTRIEALRVSIGLEAYAQRDPLVQYKSRASEMFEELLGEIRAGVVTRMFTAQPTRSMTATVERERVELTSDTTVSVPVNQPESAATRKKRRRH</sequence>
<evidence type="ECO:0000313" key="16">
    <source>
        <dbReference type="EMBL" id="MDT8899066.1"/>
    </source>
</evidence>
<feature type="coiled-coil region" evidence="12">
    <location>
        <begin position="14"/>
        <end position="41"/>
    </location>
</feature>
<feature type="compositionally biased region" description="Polar residues" evidence="13">
    <location>
        <begin position="1343"/>
        <end position="1357"/>
    </location>
</feature>
<dbReference type="PANTHER" id="PTHR30612">
    <property type="entry name" value="SECA INNER MEMBRANE COMPONENT OF SEC PROTEIN SECRETION SYSTEM"/>
    <property type="match status" value="1"/>
</dbReference>
<dbReference type="Gene3D" id="3.90.1440.10">
    <property type="entry name" value="SecA, preprotein cross-linking domain"/>
    <property type="match status" value="1"/>
</dbReference>
<dbReference type="SMART" id="SM00957">
    <property type="entry name" value="SecA_DEAD"/>
    <property type="match status" value="1"/>
</dbReference>
<proteinExistence type="inferred from homology"/>
<evidence type="ECO:0000256" key="12">
    <source>
        <dbReference type="SAM" id="Coils"/>
    </source>
</evidence>
<dbReference type="Pfam" id="PF07517">
    <property type="entry name" value="SecA_DEAD"/>
    <property type="match status" value="1"/>
</dbReference>
<dbReference type="PROSITE" id="PS01312">
    <property type="entry name" value="SECA"/>
    <property type="match status" value="1"/>
</dbReference>
<dbReference type="Gene3D" id="3.40.50.300">
    <property type="entry name" value="P-loop containing nucleotide triphosphate hydrolases"/>
    <property type="match status" value="2"/>
</dbReference>
<dbReference type="Pfam" id="PF21090">
    <property type="entry name" value="P-loop_SecA"/>
    <property type="match status" value="1"/>
</dbReference>
<feature type="binding site" evidence="11">
    <location>
        <begin position="120"/>
        <end position="124"/>
    </location>
    <ligand>
        <name>ATP</name>
        <dbReference type="ChEBI" id="CHEBI:30616"/>
    </ligand>
</feature>
<comment type="similarity">
    <text evidence="2 11">Belongs to the SecA family.</text>
</comment>
<keyword evidence="3 11" id="KW-0813">Transport</keyword>
<keyword evidence="9 11" id="KW-0811">Translocation</keyword>
<keyword evidence="8 11" id="KW-1278">Translocase</keyword>
<comment type="subunit">
    <text evidence="11">Monomer and homodimer. Part of the essential Sec protein translocation apparatus which comprises SecA, SecYEG and auxiliary proteins SecDF. Other proteins may also be involved.</text>
</comment>
<comment type="caution">
    <text evidence="16">The sequence shown here is derived from an EMBL/GenBank/DDBJ whole genome shotgun (WGS) entry which is preliminary data.</text>
</comment>
<dbReference type="InterPro" id="IPR027417">
    <property type="entry name" value="P-loop_NTPase"/>
</dbReference>
<comment type="subcellular location">
    <subcellularLocation>
        <location evidence="11">Cell membrane</location>
        <topology evidence="11">Peripheral membrane protein</topology>
        <orientation evidence="11">Cytoplasmic side</orientation>
    </subcellularLocation>
    <subcellularLocation>
        <location evidence="11">Cytoplasm</location>
    </subcellularLocation>
    <subcellularLocation>
        <location evidence="1">Membrane</location>
        <topology evidence="1">Peripheral membrane protein</topology>
    </subcellularLocation>
    <text evidence="11">Distribution is 50-50.</text>
</comment>
<comment type="catalytic activity">
    <reaction evidence="11">
        <text>ATP + H2O + cellular proteinSide 1 = ADP + phosphate + cellular proteinSide 2.</text>
        <dbReference type="EC" id="7.4.2.8"/>
    </reaction>
</comment>
<dbReference type="Pfam" id="PF01043">
    <property type="entry name" value="SecA_PP_bind"/>
    <property type="match status" value="1"/>
</dbReference>
<keyword evidence="7 11" id="KW-0653">Protein transport</keyword>
<dbReference type="InterPro" id="IPR014001">
    <property type="entry name" value="Helicase_ATP-bd"/>
</dbReference>
<evidence type="ECO:0000259" key="14">
    <source>
        <dbReference type="PROSITE" id="PS51192"/>
    </source>
</evidence>
<dbReference type="InterPro" id="IPR011115">
    <property type="entry name" value="SecA_DEAD"/>
</dbReference>
<feature type="binding site" evidence="11">
    <location>
        <position position="667"/>
    </location>
    <ligand>
        <name>ATP</name>
        <dbReference type="ChEBI" id="CHEBI:30616"/>
    </ligand>
</feature>
<gene>
    <name evidence="11" type="primary">secA</name>
    <name evidence="16" type="ORF">QYE77_12405</name>
</gene>
<dbReference type="InterPro" id="IPR036266">
    <property type="entry name" value="SecA_Wing/Scaffold_sf"/>
</dbReference>
<dbReference type="PANTHER" id="PTHR30612:SF0">
    <property type="entry name" value="CHLOROPLAST PROTEIN-TRANSPORTING ATPASE"/>
    <property type="match status" value="1"/>
</dbReference>
<evidence type="ECO:0000256" key="5">
    <source>
        <dbReference type="ARBA" id="ARBA00022741"/>
    </source>
</evidence>
<dbReference type="PROSITE" id="PS51192">
    <property type="entry name" value="HELICASE_ATP_BIND_1"/>
    <property type="match status" value="1"/>
</dbReference>
<feature type="domain" description="Helicase ATP-binding" evidence="14">
    <location>
        <begin position="104"/>
        <end position="274"/>
    </location>
</feature>
<evidence type="ECO:0000256" key="3">
    <source>
        <dbReference type="ARBA" id="ARBA00022448"/>
    </source>
</evidence>
<keyword evidence="17" id="KW-1185">Reference proteome</keyword>
<dbReference type="Gene3D" id="1.10.3060.10">
    <property type="entry name" value="Helical scaffold and wing domains of SecA"/>
    <property type="match status" value="2"/>
</dbReference>
<dbReference type="Pfam" id="PF07516">
    <property type="entry name" value="SecA_SW"/>
    <property type="match status" value="2"/>
</dbReference>
<evidence type="ECO:0000256" key="9">
    <source>
        <dbReference type="ARBA" id="ARBA00023010"/>
    </source>
</evidence>